<accession>A0AC34QL82</accession>
<name>A0AC34QL82_9BILA</name>
<dbReference type="WBParaSite" id="JU765_v2.g17307.t2">
    <property type="protein sequence ID" value="JU765_v2.g17307.t2"/>
    <property type="gene ID" value="JU765_v2.g17307"/>
</dbReference>
<evidence type="ECO:0000313" key="2">
    <source>
        <dbReference type="WBParaSite" id="JU765_v2.g17307.t2"/>
    </source>
</evidence>
<dbReference type="Proteomes" id="UP000887576">
    <property type="component" value="Unplaced"/>
</dbReference>
<organism evidence="1 2">
    <name type="scientific">Panagrolaimus sp. JU765</name>
    <dbReference type="NCBI Taxonomy" id="591449"/>
    <lineage>
        <taxon>Eukaryota</taxon>
        <taxon>Metazoa</taxon>
        <taxon>Ecdysozoa</taxon>
        <taxon>Nematoda</taxon>
        <taxon>Chromadorea</taxon>
        <taxon>Rhabditida</taxon>
        <taxon>Tylenchina</taxon>
        <taxon>Panagrolaimomorpha</taxon>
        <taxon>Panagrolaimoidea</taxon>
        <taxon>Panagrolaimidae</taxon>
        <taxon>Panagrolaimus</taxon>
    </lineage>
</organism>
<protein>
    <submittedName>
        <fullName evidence="2">Uncharacterized protein</fullName>
    </submittedName>
</protein>
<proteinExistence type="predicted"/>
<sequence>MSELASSDQSSTKSSKKKRSKSSRRISNDSRRSERSRRHHRRKSQSKSRSRHHRRPKELVLPHAEDANPQTSCANCLTGIFVAQLMVLTITVIACGLAAFYSTESMLDFFFILIGLHVEYLFATFFACCYSNRHIIAFMCLNAFLVVAVEAGCEIYMTIVDLKGKCQRDGCGFVVSQFNHRLY</sequence>
<evidence type="ECO:0000313" key="1">
    <source>
        <dbReference type="Proteomes" id="UP000887576"/>
    </source>
</evidence>
<reference evidence="2" key="1">
    <citation type="submission" date="2022-11" db="UniProtKB">
        <authorList>
            <consortium name="WormBaseParasite"/>
        </authorList>
    </citation>
    <scope>IDENTIFICATION</scope>
</reference>